<dbReference type="STRING" id="1037660.A0A066WHR5"/>
<keyword evidence="4" id="KW-0663">Pyridoxal phosphate</keyword>
<feature type="domain" description="Glycine cleavage system P-protein N-terminal" evidence="9">
    <location>
        <begin position="599"/>
        <end position="860"/>
    </location>
</feature>
<evidence type="ECO:0000256" key="6">
    <source>
        <dbReference type="ARBA" id="ARBA00049026"/>
    </source>
</evidence>
<dbReference type="InterPro" id="IPR049316">
    <property type="entry name" value="GDC-P_C"/>
</dbReference>
<dbReference type="Gene3D" id="3.90.1150.10">
    <property type="entry name" value="Aspartate Aminotransferase, domain 1"/>
    <property type="match status" value="2"/>
</dbReference>
<evidence type="ECO:0000256" key="1">
    <source>
        <dbReference type="ARBA" id="ARBA00001933"/>
    </source>
</evidence>
<dbReference type="AlphaFoldDB" id="A0A066WHR5"/>
<gene>
    <name evidence="11" type="ORF">K437DRAFT_241742</name>
</gene>
<dbReference type="PANTHER" id="PTHR11773:SF1">
    <property type="entry name" value="GLYCINE DEHYDROGENASE (DECARBOXYLATING), MITOCHONDRIAL"/>
    <property type="match status" value="1"/>
</dbReference>
<keyword evidence="12" id="KW-1185">Reference proteome</keyword>
<dbReference type="OrthoDB" id="6537869at2759"/>
<dbReference type="GO" id="GO:0030170">
    <property type="term" value="F:pyridoxal phosphate binding"/>
    <property type="evidence" value="ECO:0007669"/>
    <property type="project" value="TreeGrafter"/>
</dbReference>
<dbReference type="CDD" id="cd00613">
    <property type="entry name" value="GDC-P"/>
    <property type="match status" value="1"/>
</dbReference>
<dbReference type="Proteomes" id="UP000027361">
    <property type="component" value="Unassembled WGS sequence"/>
</dbReference>
<dbReference type="InParanoid" id="A0A066WHR5"/>
<evidence type="ECO:0000256" key="3">
    <source>
        <dbReference type="ARBA" id="ARBA00012134"/>
    </source>
</evidence>
<dbReference type="OMA" id="RNLICTC"/>
<dbReference type="FunFam" id="3.40.640.10:FF:000007">
    <property type="entry name" value="glycine dehydrogenase (Decarboxylating), mitochondrial"/>
    <property type="match status" value="1"/>
</dbReference>
<dbReference type="InterPro" id="IPR015422">
    <property type="entry name" value="PyrdxlP-dep_Trfase_small"/>
</dbReference>
<evidence type="ECO:0000313" key="12">
    <source>
        <dbReference type="Proteomes" id="UP000027361"/>
    </source>
</evidence>
<evidence type="ECO:0000259" key="9">
    <source>
        <dbReference type="Pfam" id="PF02347"/>
    </source>
</evidence>
<dbReference type="RefSeq" id="XP_013246419.1">
    <property type="nucleotide sequence ID" value="XM_013390965.1"/>
</dbReference>
<dbReference type="InterPro" id="IPR015421">
    <property type="entry name" value="PyrdxlP-dep_Trfase_major"/>
</dbReference>
<dbReference type="InterPro" id="IPR020581">
    <property type="entry name" value="GDC_P"/>
</dbReference>
<dbReference type="GO" id="GO:0005960">
    <property type="term" value="C:glycine cleavage complex"/>
    <property type="evidence" value="ECO:0007669"/>
    <property type="project" value="TreeGrafter"/>
</dbReference>
<comment type="cofactor">
    <cofactor evidence="1">
        <name>pyridoxal 5'-phosphate</name>
        <dbReference type="ChEBI" id="CHEBI:597326"/>
    </cofactor>
</comment>
<dbReference type="Pfam" id="PF02347">
    <property type="entry name" value="GDC-P"/>
    <property type="match status" value="2"/>
</dbReference>
<organism evidence="11 12">
    <name type="scientific">Tilletiaria anomala (strain ATCC 24038 / CBS 436.72 / UBC 951)</name>
    <dbReference type="NCBI Taxonomy" id="1037660"/>
    <lineage>
        <taxon>Eukaryota</taxon>
        <taxon>Fungi</taxon>
        <taxon>Dikarya</taxon>
        <taxon>Basidiomycota</taxon>
        <taxon>Ustilaginomycotina</taxon>
        <taxon>Exobasidiomycetes</taxon>
        <taxon>Georgefischeriales</taxon>
        <taxon>Tilletiariaceae</taxon>
        <taxon>Tilletiaria</taxon>
    </lineage>
</organism>
<evidence type="ECO:0000256" key="5">
    <source>
        <dbReference type="ARBA" id="ARBA00023002"/>
    </source>
</evidence>
<comment type="catalytic activity">
    <reaction evidence="6">
        <text>N(6)-[(R)-lipoyl]-L-lysyl-[glycine-cleavage complex H protein] + glycine + H(+) = N(6)-[(R)-S(8)-aminomethyldihydrolipoyl]-L-lysyl-[glycine-cleavage complex H protein] + CO2</text>
        <dbReference type="Rhea" id="RHEA:24304"/>
        <dbReference type="Rhea" id="RHEA-COMP:10494"/>
        <dbReference type="Rhea" id="RHEA-COMP:10495"/>
        <dbReference type="ChEBI" id="CHEBI:15378"/>
        <dbReference type="ChEBI" id="CHEBI:16526"/>
        <dbReference type="ChEBI" id="CHEBI:57305"/>
        <dbReference type="ChEBI" id="CHEBI:83099"/>
        <dbReference type="ChEBI" id="CHEBI:83143"/>
        <dbReference type="EC" id="1.4.4.2"/>
    </reaction>
</comment>
<dbReference type="FunCoup" id="A0A066WHR5">
    <property type="interactions" value="205"/>
</dbReference>
<dbReference type="EMBL" id="JMSN01000001">
    <property type="protein sequence ID" value="KDN53552.1"/>
    <property type="molecule type" value="Genomic_DNA"/>
</dbReference>
<keyword evidence="5" id="KW-0560">Oxidoreductase</keyword>
<evidence type="ECO:0000256" key="8">
    <source>
        <dbReference type="SAM" id="Coils"/>
    </source>
</evidence>
<comment type="caution">
    <text evidence="11">The sequence shown here is derived from an EMBL/GenBank/DDBJ whole genome shotgun (WGS) entry which is preliminary data.</text>
</comment>
<feature type="domain" description="Glycine cleavage system P-protein N-terminal" evidence="9">
    <location>
        <begin position="92"/>
        <end position="534"/>
    </location>
</feature>
<evidence type="ECO:0000256" key="4">
    <source>
        <dbReference type="ARBA" id="ARBA00022898"/>
    </source>
</evidence>
<reference evidence="11 12" key="1">
    <citation type="submission" date="2014-05" db="EMBL/GenBank/DDBJ databases">
        <title>Draft genome sequence of a rare smut relative, Tilletiaria anomala UBC 951.</title>
        <authorList>
            <consortium name="DOE Joint Genome Institute"/>
            <person name="Toome M."/>
            <person name="Kuo A."/>
            <person name="Henrissat B."/>
            <person name="Lipzen A."/>
            <person name="Tritt A."/>
            <person name="Yoshinaga Y."/>
            <person name="Zane M."/>
            <person name="Barry K."/>
            <person name="Grigoriev I.V."/>
            <person name="Spatafora J.W."/>
            <person name="Aimea M.C."/>
        </authorList>
    </citation>
    <scope>NUCLEOTIDE SEQUENCE [LARGE SCALE GENOMIC DNA]</scope>
    <source>
        <strain evidence="11 12">UBC 951</strain>
    </source>
</reference>
<evidence type="ECO:0000313" key="11">
    <source>
        <dbReference type="EMBL" id="KDN53552.1"/>
    </source>
</evidence>
<evidence type="ECO:0000256" key="7">
    <source>
        <dbReference type="ARBA" id="ARBA00082072"/>
    </source>
</evidence>
<proteinExistence type="inferred from homology"/>
<dbReference type="InterPro" id="IPR015424">
    <property type="entry name" value="PyrdxlP-dep_Trfase"/>
</dbReference>
<dbReference type="Pfam" id="PF21478">
    <property type="entry name" value="GcvP2_C"/>
    <property type="match status" value="1"/>
</dbReference>
<dbReference type="Gene3D" id="3.40.640.10">
    <property type="entry name" value="Type I PLP-dependent aspartate aminotransferase-like (Major domain)"/>
    <property type="match status" value="2"/>
</dbReference>
<evidence type="ECO:0000256" key="2">
    <source>
        <dbReference type="ARBA" id="ARBA00010756"/>
    </source>
</evidence>
<dbReference type="SUPFAM" id="SSF53383">
    <property type="entry name" value="PLP-dependent transferases"/>
    <property type="match status" value="2"/>
</dbReference>
<dbReference type="GO" id="GO:0019464">
    <property type="term" value="P:glycine decarboxylation via glycine cleavage system"/>
    <property type="evidence" value="ECO:0007669"/>
    <property type="project" value="TreeGrafter"/>
</dbReference>
<feature type="coiled-coil region" evidence="8">
    <location>
        <begin position="748"/>
        <end position="775"/>
    </location>
</feature>
<keyword evidence="8" id="KW-0175">Coiled coil</keyword>
<dbReference type="EC" id="1.4.4.2" evidence="3"/>
<dbReference type="HOGENOM" id="CLU_004620_3_2_1"/>
<name>A0A066WHR5_TILAU</name>
<sequence>MLASVPVTRCAARTATSAALASASVMTPASLCRRSIRSLHIAKSPRAATTLRSSRPNLRCHLASVAGTQNAPKLGAAEVSRSLFAPLDSFRERHLGPREKDTHFMLETLGYKDLQAFIADAVPQNIRLDTSVESPESMRPLSENELLRRGDEIASQNKVFKSLIGMGYHNTLVPPVIARNVLENPGWYTSYTPYQAEISQGRLESLINFQTMIKSLTGLDIANSSLLDEGTAAAEAMILAYGQSRSQKKTFLVDHGVLPQTLAVLRQRAKGFGIKVVVTNLRTPEGWRLPTEEEVPRDDVMGVLVQYPDVDGRIVDWAALAAEVKKTGALVVAATDLLALTMIKPPGEWGADIALGNAARFGVPPGYGGPHAAFFAVSDKLKRKIPGRLIGLSRDAQGKPAYRLALQTREQHIRREKATSNICTAQALLANMSAMYAIYHGPDGLRRIAAKVHALTRLLKNELTAIGFRVINKDGAFFDTLTIDLANSSVGAVHVHDEANKTGINLRRISDNRVGISLDETVTIEVLCDILNAFSLALKPSFDGSAPYMPADLLELASRLGLDASSVETLTIFTPPATGSNSKVAATVDLSRKSKFLTQEVFSMHRSETQMLRYIHHLQSKDLSLVHAMIPLGSCTMKLNATSSMMLLSKPEFGALHPFAPEDQSKGYSVLIRELERDLRAITGLPAVSLQPNSGAQGEFAGLSVIRAYLDSIGEGKRHICLIPNSAHGTNPASAIMAGMRVVAVKNADDGTLDLDDLRAKAEKHKEELAAFMVTYPSTYGVYEEKIQEACEIIHENGGQVYMDGANLQAQVGLTNPARIGADVTHLNLHKTFSIPHGGGGPGVGPICAAEHLAPFMPGHPLANVGGEAAIDPISAAPYGSASILTIAWAYIRQLGWEGLRDSSAISMLSANYMAQRLAPHYKLRFSNSKNRVAHEFLLDLAEFGKHISVTDVAKRLTDYGFHAPTCSWPISTGLLIEPTESESLMEIDRFCDAMIAIRKEIQDIFDGNADAKDNVLKNAPHTIEVLAGDWTHPYSREQAVYPVPELRQIKQWPSVGRIDDAYGDLNLICECGSVEEYAS</sequence>
<comment type="similarity">
    <text evidence="2">Belongs to the GcvP family.</text>
</comment>
<dbReference type="InterPro" id="IPR049315">
    <property type="entry name" value="GDC-P_N"/>
</dbReference>
<feature type="domain" description="Glycine dehydrogenase C-terminal" evidence="10">
    <location>
        <begin position="904"/>
        <end position="1022"/>
    </location>
</feature>
<protein>
    <recommendedName>
        <fullName evidence="3">glycine dehydrogenase (aminomethyl-transferring)</fullName>
        <ecNumber evidence="3">1.4.4.2</ecNumber>
    </recommendedName>
    <alternativeName>
        <fullName evidence="7">Glycine cleavage system P protein</fullName>
    </alternativeName>
</protein>
<evidence type="ECO:0000259" key="10">
    <source>
        <dbReference type="Pfam" id="PF21478"/>
    </source>
</evidence>
<dbReference type="GeneID" id="25263073"/>
<dbReference type="FunFam" id="3.40.640.10:FF:000005">
    <property type="entry name" value="Glycine dehydrogenase (decarboxylating), mitochondrial"/>
    <property type="match status" value="1"/>
</dbReference>
<dbReference type="GO" id="GO:0005739">
    <property type="term" value="C:mitochondrion"/>
    <property type="evidence" value="ECO:0007669"/>
    <property type="project" value="TreeGrafter"/>
</dbReference>
<accession>A0A066WHR5</accession>
<dbReference type="GO" id="GO:0004375">
    <property type="term" value="F:glycine dehydrogenase (decarboxylating) activity"/>
    <property type="evidence" value="ECO:0007669"/>
    <property type="project" value="UniProtKB-EC"/>
</dbReference>
<dbReference type="GO" id="GO:0016594">
    <property type="term" value="F:glycine binding"/>
    <property type="evidence" value="ECO:0007669"/>
    <property type="project" value="TreeGrafter"/>
</dbReference>
<dbReference type="PANTHER" id="PTHR11773">
    <property type="entry name" value="GLYCINE DEHYDROGENASE, DECARBOXYLATING"/>
    <property type="match status" value="1"/>
</dbReference>